<organism evidence="1 2">
    <name type="scientific">Streptantibioticus parmotrematis</name>
    <dbReference type="NCBI Taxonomy" id="2873249"/>
    <lineage>
        <taxon>Bacteria</taxon>
        <taxon>Bacillati</taxon>
        <taxon>Actinomycetota</taxon>
        <taxon>Actinomycetes</taxon>
        <taxon>Kitasatosporales</taxon>
        <taxon>Streptomycetaceae</taxon>
        <taxon>Streptantibioticus</taxon>
    </lineage>
</organism>
<comment type="caution">
    <text evidence="1">The sequence shown here is derived from an EMBL/GenBank/DDBJ whole genome shotgun (WGS) entry which is preliminary data.</text>
</comment>
<name>A0ABS7QS32_9ACTN</name>
<accession>A0ABS7QS32</accession>
<reference evidence="1 2" key="1">
    <citation type="submission" date="2021-08" db="EMBL/GenBank/DDBJ databases">
        <title>Streptomyces sp. PTM05 isolated from lichen.</title>
        <authorList>
            <person name="Somphong A."/>
            <person name="Phongsopitanun W."/>
            <person name="Tanasupawat S."/>
        </authorList>
    </citation>
    <scope>NUCLEOTIDE SEQUENCE [LARGE SCALE GENOMIC DNA]</scope>
    <source>
        <strain evidence="1 2">Ptm05</strain>
    </source>
</reference>
<dbReference type="PANTHER" id="PTHR42305:SF1">
    <property type="entry name" value="MEMBRANE PROTEIN RV1733C-RELATED"/>
    <property type="match status" value="1"/>
</dbReference>
<dbReference type="RefSeq" id="WP_222977792.1">
    <property type="nucleotide sequence ID" value="NZ_JAINVZ010000008.1"/>
</dbReference>
<keyword evidence="2" id="KW-1185">Reference proteome</keyword>
<evidence type="ECO:0000313" key="2">
    <source>
        <dbReference type="Proteomes" id="UP001198565"/>
    </source>
</evidence>
<protein>
    <submittedName>
        <fullName evidence="1">Uncharacterized protein</fullName>
    </submittedName>
</protein>
<dbReference type="InterPro" id="IPR039708">
    <property type="entry name" value="MT1774/Rv1733c-like"/>
</dbReference>
<dbReference type="EMBL" id="JAINVZ010000008">
    <property type="protein sequence ID" value="MBY8885995.1"/>
    <property type="molecule type" value="Genomic_DNA"/>
</dbReference>
<evidence type="ECO:0000313" key="1">
    <source>
        <dbReference type="EMBL" id="MBY8885995.1"/>
    </source>
</evidence>
<gene>
    <name evidence="1" type="ORF">K7472_14170</name>
</gene>
<dbReference type="Proteomes" id="UP001198565">
    <property type="component" value="Unassembled WGS sequence"/>
</dbReference>
<dbReference type="PANTHER" id="PTHR42305">
    <property type="entry name" value="MEMBRANE PROTEIN RV1733C-RELATED"/>
    <property type="match status" value="1"/>
</dbReference>
<proteinExistence type="predicted"/>
<sequence length="192" mass="20585">MRTTPRLWRWRRNPLRRVSDVVEAWTLLFTLLLAAVLAPLTGVVVAHADYASEAQQGRAYHRTTAVLAATAPRQVVDATTGQRLGQVPAPARWQGPGGVTHVAYAEVQPGAKAGTRTTLWTDAHGRVGSAPLTGGASQAQADLIGGSLGCVVVAGLLGGHRLAVRATLDRRRARQWEAAWAEVEPRWTHGRA</sequence>